<protein>
    <submittedName>
        <fullName evidence="4">Gfo/Idh/MocA family oxidoreductase</fullName>
    </submittedName>
</protein>
<evidence type="ECO:0000313" key="5">
    <source>
        <dbReference type="Proteomes" id="UP000282311"/>
    </source>
</evidence>
<evidence type="ECO:0000259" key="3">
    <source>
        <dbReference type="Pfam" id="PF22725"/>
    </source>
</evidence>
<dbReference type="Gene3D" id="3.30.360.10">
    <property type="entry name" value="Dihydrodipicolinate Reductase, domain 2"/>
    <property type="match status" value="1"/>
</dbReference>
<dbReference type="Gene3D" id="3.40.50.720">
    <property type="entry name" value="NAD(P)-binding Rossmann-like Domain"/>
    <property type="match status" value="1"/>
</dbReference>
<feature type="domain" description="GFO/IDH/MocA-like oxidoreductase" evidence="3">
    <location>
        <begin position="144"/>
        <end position="265"/>
    </location>
</feature>
<dbReference type="InterPro" id="IPR036291">
    <property type="entry name" value="NAD(P)-bd_dom_sf"/>
</dbReference>
<dbReference type="InterPro" id="IPR050463">
    <property type="entry name" value="Gfo/Idh/MocA_oxidrdct_glycsds"/>
</dbReference>
<feature type="domain" description="Gfo/Idh/MocA-like oxidoreductase N-terminal" evidence="2">
    <location>
        <begin position="2"/>
        <end position="134"/>
    </location>
</feature>
<dbReference type="Pfam" id="PF22725">
    <property type="entry name" value="GFO_IDH_MocA_C3"/>
    <property type="match status" value="1"/>
</dbReference>
<dbReference type="InterPro" id="IPR055170">
    <property type="entry name" value="GFO_IDH_MocA-like_dom"/>
</dbReference>
<dbReference type="PANTHER" id="PTHR43818:SF11">
    <property type="entry name" value="BCDNA.GH03377"/>
    <property type="match status" value="1"/>
</dbReference>
<keyword evidence="1" id="KW-0560">Oxidoreductase</keyword>
<dbReference type="SUPFAM" id="SSF55347">
    <property type="entry name" value="Glyceraldehyde-3-phosphate dehydrogenase-like, C-terminal domain"/>
    <property type="match status" value="1"/>
</dbReference>
<organism evidence="4 5">
    <name type="scientific">Paenibacillus ginsengarvi</name>
    <dbReference type="NCBI Taxonomy" id="400777"/>
    <lineage>
        <taxon>Bacteria</taxon>
        <taxon>Bacillati</taxon>
        <taxon>Bacillota</taxon>
        <taxon>Bacilli</taxon>
        <taxon>Bacillales</taxon>
        <taxon>Paenibacillaceae</taxon>
        <taxon>Paenibacillus</taxon>
    </lineage>
</organism>
<dbReference type="AlphaFoldDB" id="A0A3B0CWH9"/>
<dbReference type="Proteomes" id="UP000282311">
    <property type="component" value="Unassembled WGS sequence"/>
</dbReference>
<name>A0A3B0CWH9_9BACL</name>
<dbReference type="InterPro" id="IPR000683">
    <property type="entry name" value="Gfo/Idh/MocA-like_OxRdtase_N"/>
</dbReference>
<dbReference type="Pfam" id="PF01408">
    <property type="entry name" value="GFO_IDH_MocA"/>
    <property type="match status" value="1"/>
</dbReference>
<sequence length="341" mass="38484">MLKVGLVGLGFMGRTHLTNYKRLEAEGFPIQVTAICDTDEQKFQGIFTPGNIASAGSDLDLSGYKQYHNFDQMLENEQFDIVDISMPTHLHAEMTVKAMDRGIHVLCEKPMALHTDEGQHMIEAALRSGKKLMIAQVLRFWPEYEYLKETVDSGRYGSVLSAHFFRGGHPPKWTFNDWMVRKETSGGGLFDLHIHDIDMINWLFGKPQSVSTFARDVLPGSSFDIISTNYSYPDRKIVSSQCDRALTGDFGFEMSFRVNFEKGNLIYEKRVLRDNPMDGKSFVPELSADSGYYREIKYFAEAIMQNRPIERATPYDTLATLTIAEAEARSALSGGVLVDIA</sequence>
<dbReference type="PANTHER" id="PTHR43818">
    <property type="entry name" value="BCDNA.GH03377"/>
    <property type="match status" value="1"/>
</dbReference>
<accession>A0A3B0CWH9</accession>
<dbReference type="OrthoDB" id="9815825at2"/>
<gene>
    <name evidence="4" type="ORF">D7M11_00080</name>
</gene>
<dbReference type="SUPFAM" id="SSF51735">
    <property type="entry name" value="NAD(P)-binding Rossmann-fold domains"/>
    <property type="match status" value="1"/>
</dbReference>
<comment type="caution">
    <text evidence="4">The sequence shown here is derived from an EMBL/GenBank/DDBJ whole genome shotgun (WGS) entry which is preliminary data.</text>
</comment>
<keyword evidence="5" id="KW-1185">Reference proteome</keyword>
<dbReference type="RefSeq" id="WP_120745114.1">
    <property type="nucleotide sequence ID" value="NZ_RBAH01000001.1"/>
</dbReference>
<dbReference type="EMBL" id="RBAH01000001">
    <property type="protein sequence ID" value="RKN86406.1"/>
    <property type="molecule type" value="Genomic_DNA"/>
</dbReference>
<dbReference type="GO" id="GO:0016491">
    <property type="term" value="F:oxidoreductase activity"/>
    <property type="evidence" value="ECO:0007669"/>
    <property type="project" value="UniProtKB-KW"/>
</dbReference>
<reference evidence="4 5" key="1">
    <citation type="journal article" date="2007" name="Int. J. Syst. Evol. Microbiol.">
        <title>Paenibacillus ginsengarvi sp. nov., isolated from soil from ginseng cultivation.</title>
        <authorList>
            <person name="Yoon M.H."/>
            <person name="Ten L.N."/>
            <person name="Im W.T."/>
        </authorList>
    </citation>
    <scope>NUCLEOTIDE SEQUENCE [LARGE SCALE GENOMIC DNA]</scope>
    <source>
        <strain evidence="4 5">KCTC 13059</strain>
    </source>
</reference>
<proteinExistence type="predicted"/>
<evidence type="ECO:0000259" key="2">
    <source>
        <dbReference type="Pfam" id="PF01408"/>
    </source>
</evidence>
<dbReference type="GO" id="GO:0000166">
    <property type="term" value="F:nucleotide binding"/>
    <property type="evidence" value="ECO:0007669"/>
    <property type="project" value="InterPro"/>
</dbReference>
<evidence type="ECO:0000256" key="1">
    <source>
        <dbReference type="ARBA" id="ARBA00023002"/>
    </source>
</evidence>
<evidence type="ECO:0000313" key="4">
    <source>
        <dbReference type="EMBL" id="RKN86406.1"/>
    </source>
</evidence>